<feature type="chain" id="PRO_5038708438" evidence="2">
    <location>
        <begin position="23"/>
        <end position="340"/>
    </location>
</feature>
<name>A0A495QKE8_9ACTN</name>
<proteinExistence type="inferred from homology"/>
<sequence>MTRPARAAALALVGALLLGGCAAGTAGRPSAGTDTAARCGAGTVAAPQGDPEPVASPEAPRLPVTVRSADGREVTVRDARRILAVNLYGSLAEIVHGLGLGDRLVGRDVSTTFPAARRLPLVTGQGHDLSAEGVLKLNPSVVIADGSIGPPEALEQLRRSGVPVVLVDDRQTLGAIGPHIRAVAEALGVPGAGRALADRVDDQIKAAAKSAPRDRPTVAFLYVRGTVGVYLVGGDGAGSDAMIEAIGATDAGTAIGLSGFRPITSEGLINAAPDVLLVMTAGLKSVGGVSGLVRLPGIAQTPAGRNRRIIDVDDGTLLSFGPRTGETISALAAAVYRTCG</sequence>
<reference evidence="4 5" key="1">
    <citation type="submission" date="2018-10" db="EMBL/GenBank/DDBJ databases">
        <title>Genomic Encyclopedia of Archaeal and Bacterial Type Strains, Phase II (KMG-II): from individual species to whole genera.</title>
        <authorList>
            <person name="Goeker M."/>
        </authorList>
    </citation>
    <scope>NUCLEOTIDE SEQUENCE [LARGE SCALE GENOMIC DNA]</scope>
    <source>
        <strain evidence="4 5">DSM 43383</strain>
    </source>
</reference>
<comment type="similarity">
    <text evidence="1">Belongs to the bacterial solute-binding protein 8 family.</text>
</comment>
<protein>
    <submittedName>
        <fullName evidence="4">Iron complex transport system substrate-binding protein</fullName>
    </submittedName>
</protein>
<dbReference type="Pfam" id="PF01497">
    <property type="entry name" value="Peripla_BP_2"/>
    <property type="match status" value="1"/>
</dbReference>
<dbReference type="PANTHER" id="PTHR30535">
    <property type="entry name" value="VITAMIN B12-BINDING PROTEIN"/>
    <property type="match status" value="1"/>
</dbReference>
<dbReference type="PROSITE" id="PS50983">
    <property type="entry name" value="FE_B12_PBP"/>
    <property type="match status" value="1"/>
</dbReference>
<dbReference type="PROSITE" id="PS51257">
    <property type="entry name" value="PROKAR_LIPOPROTEIN"/>
    <property type="match status" value="1"/>
</dbReference>
<evidence type="ECO:0000313" key="4">
    <source>
        <dbReference type="EMBL" id="RKS73062.1"/>
    </source>
</evidence>
<dbReference type="Proteomes" id="UP000274601">
    <property type="component" value="Unassembled WGS sequence"/>
</dbReference>
<keyword evidence="2" id="KW-0732">Signal</keyword>
<feature type="domain" description="Fe/B12 periplasmic-binding" evidence="3">
    <location>
        <begin position="83"/>
        <end position="339"/>
    </location>
</feature>
<gene>
    <name evidence="4" type="ORF">BZB76_3746</name>
</gene>
<evidence type="ECO:0000259" key="3">
    <source>
        <dbReference type="PROSITE" id="PS50983"/>
    </source>
</evidence>
<evidence type="ECO:0000256" key="1">
    <source>
        <dbReference type="ARBA" id="ARBA00008814"/>
    </source>
</evidence>
<dbReference type="EMBL" id="RBWU01000004">
    <property type="protein sequence ID" value="RKS73062.1"/>
    <property type="molecule type" value="Genomic_DNA"/>
</dbReference>
<dbReference type="PANTHER" id="PTHR30535:SF4">
    <property type="entry name" value="HEMIN-BINDING PERIPLASMIC PROTEIN HMUT"/>
    <property type="match status" value="1"/>
</dbReference>
<dbReference type="RefSeq" id="WP_211343062.1">
    <property type="nucleotide sequence ID" value="NZ_RBWU01000004.1"/>
</dbReference>
<comment type="caution">
    <text evidence="4">The sequence shown here is derived from an EMBL/GenBank/DDBJ whole genome shotgun (WGS) entry which is preliminary data.</text>
</comment>
<dbReference type="Gene3D" id="3.40.50.1980">
    <property type="entry name" value="Nitrogenase molybdenum iron protein domain"/>
    <property type="match status" value="2"/>
</dbReference>
<evidence type="ECO:0000313" key="5">
    <source>
        <dbReference type="Proteomes" id="UP000274601"/>
    </source>
</evidence>
<keyword evidence="5" id="KW-1185">Reference proteome</keyword>
<evidence type="ECO:0000256" key="2">
    <source>
        <dbReference type="SAM" id="SignalP"/>
    </source>
</evidence>
<dbReference type="SUPFAM" id="SSF53807">
    <property type="entry name" value="Helical backbone' metal receptor"/>
    <property type="match status" value="1"/>
</dbReference>
<dbReference type="InterPro" id="IPR002491">
    <property type="entry name" value="ABC_transptr_periplasmic_BD"/>
</dbReference>
<organism evidence="4 5">
    <name type="scientific">Actinomadura pelletieri DSM 43383</name>
    <dbReference type="NCBI Taxonomy" id="1120940"/>
    <lineage>
        <taxon>Bacteria</taxon>
        <taxon>Bacillati</taxon>
        <taxon>Actinomycetota</taxon>
        <taxon>Actinomycetes</taxon>
        <taxon>Streptosporangiales</taxon>
        <taxon>Thermomonosporaceae</taxon>
        <taxon>Actinomadura</taxon>
    </lineage>
</organism>
<accession>A0A495QKE8</accession>
<feature type="signal peptide" evidence="2">
    <location>
        <begin position="1"/>
        <end position="22"/>
    </location>
</feature>
<dbReference type="AlphaFoldDB" id="A0A495QKE8"/>
<dbReference type="InterPro" id="IPR050902">
    <property type="entry name" value="ABC_Transporter_SBP"/>
</dbReference>